<feature type="region of interest" description="Disordered" evidence="4">
    <location>
        <begin position="96"/>
        <end position="117"/>
    </location>
</feature>
<organism evidence="5 6">
    <name type="scientific">Cyclotella atomus</name>
    <dbReference type="NCBI Taxonomy" id="382360"/>
    <lineage>
        <taxon>Eukaryota</taxon>
        <taxon>Sar</taxon>
        <taxon>Stramenopiles</taxon>
        <taxon>Ochrophyta</taxon>
        <taxon>Bacillariophyta</taxon>
        <taxon>Coscinodiscophyceae</taxon>
        <taxon>Thalassiosirophycidae</taxon>
        <taxon>Stephanodiscales</taxon>
        <taxon>Stephanodiscaceae</taxon>
        <taxon>Cyclotella</taxon>
    </lineage>
</organism>
<feature type="compositionally biased region" description="Basic and acidic residues" evidence="4">
    <location>
        <begin position="445"/>
        <end position="454"/>
    </location>
</feature>
<dbReference type="PANTHER" id="PTHR45641">
    <property type="entry name" value="TETRATRICOPEPTIDE REPEAT PROTEIN (AFU_ORTHOLOGUE AFUA_6G03870)"/>
    <property type="match status" value="1"/>
</dbReference>
<evidence type="ECO:0000313" key="5">
    <source>
        <dbReference type="EMBL" id="KAL3785587.1"/>
    </source>
</evidence>
<feature type="compositionally biased region" description="Low complexity" evidence="4">
    <location>
        <begin position="160"/>
        <end position="175"/>
    </location>
</feature>
<keyword evidence="2 3" id="KW-0802">TPR repeat</keyword>
<dbReference type="PROSITE" id="PS50005">
    <property type="entry name" value="TPR"/>
    <property type="match status" value="1"/>
</dbReference>
<accession>A0ABD3PCK8</accession>
<feature type="compositionally biased region" description="Pro residues" evidence="4">
    <location>
        <begin position="567"/>
        <end position="576"/>
    </location>
</feature>
<evidence type="ECO:0000256" key="3">
    <source>
        <dbReference type="PROSITE-ProRule" id="PRU00339"/>
    </source>
</evidence>
<feature type="compositionally biased region" description="Basic and acidic residues" evidence="4">
    <location>
        <begin position="409"/>
        <end position="427"/>
    </location>
</feature>
<dbReference type="PANTHER" id="PTHR45641:SF19">
    <property type="entry name" value="NEPHROCYSTIN-3"/>
    <property type="match status" value="1"/>
</dbReference>
<comment type="caution">
    <text evidence="5">The sequence shown here is derived from an EMBL/GenBank/DDBJ whole genome shotgun (WGS) entry which is preliminary data.</text>
</comment>
<evidence type="ECO:0000256" key="2">
    <source>
        <dbReference type="ARBA" id="ARBA00022803"/>
    </source>
</evidence>
<sequence length="2224" mass="248982">MLRRFRKRPEYNEVDCKYQEEFYHDNVDGDRPRAPQHELLHEQQQQLEFNRIEHVPSTYHLANQDDELTRDASKVVQQHSNSNLLNSIHVQVIPPSSAGRTVTNNKHKQQGRHTQKSLEKLNRLSAEEARQSPLLLHRDYLYDKESKHYGGGSRGGEDPTASTRSSTRNSHSTIITSDSRKLWTKACHQLLPEEYCTPCLSPFHNSAILPTVSTEDSHNSIFESRFTHGSSAALFGVGMEEEESLLSREEDSRQSEVMKGGGGCTPMIKLRHAHAYHPNPPRRRCKPDNTNYSKMTTGISKSAPYERSATTVLHSREENASILNNNAKLLSVANAQALLINANANAIDRTQSAEVRESAVVRGRDRANAEFISMSAFGKLIPVPSEDKSVNDDDDDGSSDGGNDDGSLDDYHNDHGSFDESGFDHVEMQLTNNQEVEPNVQTELMVRDEVEPKRSRQLLSESLSDQPESLEEAKNASSVEEDQHQLKNRETKTPNAMEAQPPPSLQNKQTRKLPVLLRAISPMQKSQQVDPVGLPVKEGEKHYPILPKPNIRLRRAPLTHPKLSPSPQRPSAPPNRLPAELTEQQPFAPPPSKTTKPFKRSLSTPKQQRSPSPRRPLPPADRLSPAEPTEHPSNIRGLRRSPSPTRDQPNASKPDPTASSFSTDARGVEPQPSTKAQEPLASKFRRALTPKRRSPTPSKRRFFSRNGSAARQRREGDPPPDPPGSPSWKVGGTYSPRRSKRQNEAKRRLNNGLSNVSSQPAHMKRDVEPQNALTEQAEPAAQPVLTQAVKAVPEVLEKQSGSQERNVSQTRKKKPQQQQQMNPHRRRNYQQYVMMQKQKSRRAQSQKDQQKKQASTEPLEPLVPQVATRDNKQRQIEQEVILEKTNVQYQIAESSKSKNLAKSSPTTQPPEPSRQNADPTQNLKDPVQLKKVLSSPSVMMSTLTSQTMNTTNTTTTSKFWDGVEGYQPSSHANPITPPDRNVSFETGLHGNPKKFDNITEEDVVILKKLNEKNKELQEFFQVHKIDESGQRRALPSRTPPRTKMEAQLTPASPNGSAMESAFSLNLPMNKMGYFDGSDISALAMGDSATVYHMRASAEAKMNSSDYWREKYEKLKEETRKANRLRGMNEVLLEEDEDNFLRMEKSKKGSSPRSSSVVKKTSKGFNVVDEDQSQFLQQQKLLLHCGGYMGGKKAKGIAANNQSVRKQSDSKHQKKKVEPKRPAKSIFSRAQCFMPDEEGNSFVESVPEPRDQREITRRVSSEEEIETEKLAKRLKCTRLVVDDQKIQSERHVVPDVEVIANRLQCDKVDVDNQVKPDRTNQLRTDKSGRQSPHVHVISETFTMNDDALNTSRPESSLGFESLNSDLRPLQPIGYVQRLKTPSPHPNQTDESPEEAPDALNCYNDPMYVMDDADALKEWNKNRQPKALADELSNATSRDKASSADGSELSEGAKLIFEAALKYDIKALREQRSRSTSRTPTKMRRASPVQSFHVSAASALSENFASNIPQDYASWFELPSPGTSCITLIPMLKGHLRNAVVVELLSAFDGASHKTDAKGVHRISPRHRVSDTLQKSFTEYLDSPAIASKTSMDSEYMGPIIADGEDGSIRFADASIHLGGISDAATSHIKKREFQDAIDIYSTLLRSLEIMSGWLVEQLIASTIHNLCVLHIWNEAYDLALPFAKECIRLKMQGAGDNFLLMHSWANVGLIHYALEAHSSAVMAFRNAVDISEGIAVDREASLTGRLQNNLGCVNVEIGNIEGALFEFEQSLKCQKENTSSNDADTQDADNLLSISITIFNIGATCARRKHYQTALKHTEAAHAMQEALLGTNSDMADNTLFYLNLLRKVVSSSQSPDRNTPKKVQARSPPESSPSRAITRKDEVLDILDVNPESPERRIKQALVAEAEHQFPTQTKSNEISYPLISLGSLKVEATAVERVRECLDRYDNSLRNSTDRRANASIGRSLLCRKPPHGTKQPGIPSKLMNFGVKTLRKLEVQTELNDNLERYGPRHPLVGQSHHSLGLVLLCIENYEESIDHFNKSIRINTHALGSKHPDIASSLMFMALAQFALERYDDAAASMLQVRHIRESELGTKHNEIYQIMNNLACVRFELGSLKQAESLLQEALDLQREIFRTEPEFLKGVSTVLFNIAFVHAKNGAFPKALIELEGALQIRQDILFEDATTGDITENMAYILAIHQLQNGSGNIDDVSITNEYISMLQKK</sequence>
<feature type="compositionally biased region" description="Basic residues" evidence="4">
    <location>
        <begin position="683"/>
        <end position="703"/>
    </location>
</feature>
<feature type="region of interest" description="Disordered" evidence="4">
    <location>
        <begin position="1239"/>
        <end position="1259"/>
    </location>
</feature>
<feature type="region of interest" description="Disordered" evidence="4">
    <location>
        <begin position="1028"/>
        <end position="1056"/>
    </location>
</feature>
<dbReference type="EMBL" id="JALLPJ020000685">
    <property type="protein sequence ID" value="KAL3785587.1"/>
    <property type="molecule type" value="Genomic_DNA"/>
</dbReference>
<feature type="region of interest" description="Disordered" evidence="4">
    <location>
        <begin position="1426"/>
        <end position="1445"/>
    </location>
</feature>
<feature type="region of interest" description="Disordered" evidence="4">
    <location>
        <begin position="1343"/>
        <end position="1363"/>
    </location>
</feature>
<feature type="region of interest" description="Disordered" evidence="4">
    <location>
        <begin position="146"/>
        <end position="175"/>
    </location>
</feature>
<protein>
    <submittedName>
        <fullName evidence="5">Uncharacterized protein</fullName>
    </submittedName>
</protein>
<feature type="compositionally biased region" description="Polar residues" evidence="4">
    <location>
        <begin position="429"/>
        <end position="442"/>
    </location>
</feature>
<feature type="region of interest" description="Disordered" evidence="4">
    <location>
        <begin position="1375"/>
        <end position="1401"/>
    </location>
</feature>
<dbReference type="SMART" id="SM00028">
    <property type="entry name" value="TPR"/>
    <property type="match status" value="7"/>
</dbReference>
<name>A0ABD3PCK8_9STRA</name>
<feature type="compositionally biased region" description="Acidic residues" evidence="4">
    <location>
        <begin position="392"/>
        <end position="408"/>
    </location>
</feature>
<evidence type="ECO:0000313" key="6">
    <source>
        <dbReference type="Proteomes" id="UP001530400"/>
    </source>
</evidence>
<keyword evidence="6" id="KW-1185">Reference proteome</keyword>
<evidence type="ECO:0000256" key="4">
    <source>
        <dbReference type="SAM" id="MobiDB-lite"/>
    </source>
</evidence>
<feature type="compositionally biased region" description="Polar residues" evidence="4">
    <location>
        <begin position="1343"/>
        <end position="1353"/>
    </location>
</feature>
<keyword evidence="1" id="KW-0677">Repeat</keyword>
<gene>
    <name evidence="5" type="ORF">ACHAWO_006168</name>
</gene>
<feature type="compositionally biased region" description="Polar residues" evidence="4">
    <location>
        <begin position="913"/>
        <end position="923"/>
    </location>
</feature>
<dbReference type="InterPro" id="IPR011990">
    <property type="entry name" value="TPR-like_helical_dom_sf"/>
</dbReference>
<dbReference type="InterPro" id="IPR019734">
    <property type="entry name" value="TPR_rpt"/>
</dbReference>
<dbReference type="Gene3D" id="1.25.40.10">
    <property type="entry name" value="Tetratricopeptide repeat domain"/>
    <property type="match status" value="2"/>
</dbReference>
<feature type="region of interest" description="Disordered" evidence="4">
    <location>
        <begin position="893"/>
        <end position="927"/>
    </location>
</feature>
<proteinExistence type="predicted"/>
<feature type="compositionally biased region" description="Polar residues" evidence="4">
    <location>
        <begin position="799"/>
        <end position="809"/>
    </location>
</feature>
<dbReference type="Pfam" id="PF13424">
    <property type="entry name" value="TPR_12"/>
    <property type="match status" value="1"/>
</dbReference>
<feature type="region of interest" description="Disordered" evidence="4">
    <location>
        <begin position="1198"/>
        <end position="1223"/>
    </location>
</feature>
<evidence type="ECO:0000256" key="1">
    <source>
        <dbReference type="ARBA" id="ARBA00022737"/>
    </source>
</evidence>
<feature type="compositionally biased region" description="Polar residues" evidence="4">
    <location>
        <begin position="893"/>
        <end position="906"/>
    </location>
</feature>
<dbReference type="SUPFAM" id="SSF48452">
    <property type="entry name" value="TPR-like"/>
    <property type="match status" value="3"/>
</dbReference>
<feature type="compositionally biased region" description="Basic residues" evidence="4">
    <location>
        <begin position="105"/>
        <end position="115"/>
    </location>
</feature>
<dbReference type="Proteomes" id="UP001530400">
    <property type="component" value="Unassembled WGS sequence"/>
</dbReference>
<feature type="repeat" description="TPR" evidence="3">
    <location>
        <begin position="2016"/>
        <end position="2049"/>
    </location>
</feature>
<dbReference type="Pfam" id="PF13374">
    <property type="entry name" value="TPR_10"/>
    <property type="match status" value="1"/>
</dbReference>
<feature type="compositionally biased region" description="Polar residues" evidence="4">
    <location>
        <begin position="751"/>
        <end position="760"/>
    </location>
</feature>
<feature type="compositionally biased region" description="Polar residues" evidence="4">
    <location>
        <begin position="457"/>
        <end position="467"/>
    </location>
</feature>
<feature type="region of interest" description="Disordered" evidence="4">
    <location>
        <begin position="382"/>
        <end position="872"/>
    </location>
</feature>
<feature type="compositionally biased region" description="Basic and acidic residues" evidence="4">
    <location>
        <begin position="1246"/>
        <end position="1259"/>
    </location>
</feature>
<feature type="compositionally biased region" description="Polar residues" evidence="4">
    <location>
        <begin position="642"/>
        <end position="663"/>
    </location>
</feature>
<reference evidence="5 6" key="1">
    <citation type="submission" date="2024-10" db="EMBL/GenBank/DDBJ databases">
        <title>Updated reference genomes for cyclostephanoid diatoms.</title>
        <authorList>
            <person name="Roberts W.R."/>
            <person name="Alverson A.J."/>
        </authorList>
    </citation>
    <scope>NUCLEOTIDE SEQUENCE [LARGE SCALE GENOMIC DNA]</scope>
    <source>
        <strain evidence="5 6">AJA010-31</strain>
    </source>
</reference>
<feature type="region of interest" description="Disordered" evidence="4">
    <location>
        <begin position="1851"/>
        <end position="1878"/>
    </location>
</feature>
<feature type="compositionally biased region" description="Basic and acidic residues" evidence="4">
    <location>
        <begin position="481"/>
        <end position="492"/>
    </location>
</feature>